<proteinExistence type="predicted"/>
<dbReference type="Proteomes" id="UP000265520">
    <property type="component" value="Unassembled WGS sequence"/>
</dbReference>
<evidence type="ECO:0000313" key="1">
    <source>
        <dbReference type="EMBL" id="MCI81424.1"/>
    </source>
</evidence>
<dbReference type="EMBL" id="LXQA011018728">
    <property type="protein sequence ID" value="MCI81424.1"/>
    <property type="molecule type" value="Genomic_DNA"/>
</dbReference>
<protein>
    <submittedName>
        <fullName evidence="1">Uncharacterized protein</fullName>
    </submittedName>
</protein>
<evidence type="ECO:0000313" key="2">
    <source>
        <dbReference type="Proteomes" id="UP000265520"/>
    </source>
</evidence>
<name>A0A392UZF3_9FABA</name>
<keyword evidence="2" id="KW-1185">Reference proteome</keyword>
<dbReference type="AlphaFoldDB" id="A0A392UZF3"/>
<accession>A0A392UZF3</accession>
<sequence>MPASSLACYSPSFAEARDFQIPDEFGHFLSLERRNFGFLVALVAFCRCSEGCSDVWSLVVAG</sequence>
<organism evidence="1 2">
    <name type="scientific">Trifolium medium</name>
    <dbReference type="NCBI Taxonomy" id="97028"/>
    <lineage>
        <taxon>Eukaryota</taxon>
        <taxon>Viridiplantae</taxon>
        <taxon>Streptophyta</taxon>
        <taxon>Embryophyta</taxon>
        <taxon>Tracheophyta</taxon>
        <taxon>Spermatophyta</taxon>
        <taxon>Magnoliopsida</taxon>
        <taxon>eudicotyledons</taxon>
        <taxon>Gunneridae</taxon>
        <taxon>Pentapetalae</taxon>
        <taxon>rosids</taxon>
        <taxon>fabids</taxon>
        <taxon>Fabales</taxon>
        <taxon>Fabaceae</taxon>
        <taxon>Papilionoideae</taxon>
        <taxon>50 kb inversion clade</taxon>
        <taxon>NPAAA clade</taxon>
        <taxon>Hologalegina</taxon>
        <taxon>IRL clade</taxon>
        <taxon>Trifolieae</taxon>
        <taxon>Trifolium</taxon>
    </lineage>
</organism>
<reference evidence="1 2" key="1">
    <citation type="journal article" date="2018" name="Front. Plant Sci.">
        <title>Red Clover (Trifolium pratense) and Zigzag Clover (T. medium) - A Picture of Genomic Similarities and Differences.</title>
        <authorList>
            <person name="Dluhosova J."/>
            <person name="Istvanek J."/>
            <person name="Nedelnik J."/>
            <person name="Repkova J."/>
        </authorList>
    </citation>
    <scope>NUCLEOTIDE SEQUENCE [LARGE SCALE GENOMIC DNA]</scope>
    <source>
        <strain evidence="2">cv. 10/8</strain>
        <tissue evidence="1">Leaf</tissue>
    </source>
</reference>
<comment type="caution">
    <text evidence="1">The sequence shown here is derived from an EMBL/GenBank/DDBJ whole genome shotgun (WGS) entry which is preliminary data.</text>
</comment>
<feature type="non-terminal residue" evidence="1">
    <location>
        <position position="62"/>
    </location>
</feature>